<reference evidence="1" key="2">
    <citation type="journal article" date="2015" name="Fish Shellfish Immunol.">
        <title>Early steps in the European eel (Anguilla anguilla)-Vibrio vulnificus interaction in the gills: Role of the RtxA13 toxin.</title>
        <authorList>
            <person name="Callol A."/>
            <person name="Pajuelo D."/>
            <person name="Ebbesson L."/>
            <person name="Teles M."/>
            <person name="MacKenzie S."/>
            <person name="Amaro C."/>
        </authorList>
    </citation>
    <scope>NUCLEOTIDE SEQUENCE</scope>
</reference>
<protein>
    <submittedName>
        <fullName evidence="1">Uncharacterized protein</fullName>
    </submittedName>
</protein>
<accession>A0A0E9UVI4</accession>
<evidence type="ECO:0000313" key="1">
    <source>
        <dbReference type="EMBL" id="JAH69812.1"/>
    </source>
</evidence>
<proteinExistence type="predicted"/>
<dbReference type="AlphaFoldDB" id="A0A0E9UVI4"/>
<reference evidence="1" key="1">
    <citation type="submission" date="2014-11" db="EMBL/GenBank/DDBJ databases">
        <authorList>
            <person name="Amaro Gonzalez C."/>
        </authorList>
    </citation>
    <scope>NUCLEOTIDE SEQUENCE</scope>
</reference>
<dbReference type="EMBL" id="GBXM01038765">
    <property type="protein sequence ID" value="JAH69812.1"/>
    <property type="molecule type" value="Transcribed_RNA"/>
</dbReference>
<organism evidence="1">
    <name type="scientific">Anguilla anguilla</name>
    <name type="common">European freshwater eel</name>
    <name type="synonym">Muraena anguilla</name>
    <dbReference type="NCBI Taxonomy" id="7936"/>
    <lineage>
        <taxon>Eukaryota</taxon>
        <taxon>Metazoa</taxon>
        <taxon>Chordata</taxon>
        <taxon>Craniata</taxon>
        <taxon>Vertebrata</taxon>
        <taxon>Euteleostomi</taxon>
        <taxon>Actinopterygii</taxon>
        <taxon>Neopterygii</taxon>
        <taxon>Teleostei</taxon>
        <taxon>Anguilliformes</taxon>
        <taxon>Anguillidae</taxon>
        <taxon>Anguilla</taxon>
    </lineage>
</organism>
<name>A0A0E9UVI4_ANGAN</name>
<sequence>MVAVIQCKLQKCQHSNNFGPYSINIHTLTLTYK</sequence>